<name>A0AAF0F2C6_9BASI</name>
<dbReference type="FunFam" id="3.30.390.30:FF:000001">
    <property type="entry name" value="Dihydrolipoyl dehydrogenase"/>
    <property type="match status" value="1"/>
</dbReference>
<protein>
    <recommendedName>
        <fullName evidence="8">Dihydrolipoyl dehydrogenase</fullName>
        <ecNumber evidence="8">1.8.1.4</ecNumber>
    </recommendedName>
</protein>
<feature type="domain" description="FAD/NAD(P)-binding" evidence="11">
    <location>
        <begin position="165"/>
        <end position="491"/>
    </location>
</feature>
<dbReference type="GO" id="GO:0006103">
    <property type="term" value="P:2-oxoglutarate metabolic process"/>
    <property type="evidence" value="ECO:0007669"/>
    <property type="project" value="TreeGrafter"/>
</dbReference>
<dbReference type="InterPro" id="IPR012999">
    <property type="entry name" value="Pyr_OxRdtase_I_AS"/>
</dbReference>
<dbReference type="InterPro" id="IPR023753">
    <property type="entry name" value="FAD/NAD-binding_dom"/>
</dbReference>
<dbReference type="PANTHER" id="PTHR22912:SF151">
    <property type="entry name" value="DIHYDROLIPOYL DEHYDROGENASE, MITOCHONDRIAL"/>
    <property type="match status" value="1"/>
</dbReference>
<dbReference type="Pfam" id="PF02852">
    <property type="entry name" value="Pyr_redox_dim"/>
    <property type="match status" value="1"/>
</dbReference>
<keyword evidence="2 8" id="KW-0285">Flavoprotein</keyword>
<comment type="miscellaneous">
    <text evidence="8">The active site is a redox-active disulfide bond.</text>
</comment>
<keyword evidence="6" id="KW-1015">Disulfide bond</keyword>
<dbReference type="GO" id="GO:0050660">
    <property type="term" value="F:flavin adenine dinucleotide binding"/>
    <property type="evidence" value="ECO:0007669"/>
    <property type="project" value="InterPro"/>
</dbReference>
<dbReference type="Proteomes" id="UP001217754">
    <property type="component" value="Chromosome 3"/>
</dbReference>
<evidence type="ECO:0000313" key="13">
    <source>
        <dbReference type="Proteomes" id="UP001217754"/>
    </source>
</evidence>
<evidence type="ECO:0000313" key="12">
    <source>
        <dbReference type="EMBL" id="WFD39159.1"/>
    </source>
</evidence>
<evidence type="ECO:0000256" key="3">
    <source>
        <dbReference type="ARBA" id="ARBA00022827"/>
    </source>
</evidence>
<dbReference type="EC" id="1.8.1.4" evidence="8"/>
<accession>A0AAF0F2C6</accession>
<dbReference type="Pfam" id="PF07992">
    <property type="entry name" value="Pyr_redox_2"/>
    <property type="match status" value="1"/>
</dbReference>
<evidence type="ECO:0000256" key="6">
    <source>
        <dbReference type="ARBA" id="ARBA00023157"/>
    </source>
</evidence>
<sequence length="629" mass="67585">MLRRTLPVLKKPDARSSASTPVPRAQRMSRIDQAPTTPQQPEEKLRRLARNVDAWTEKRSDKSLWESWMAIPPRTRIIMGLGAVAFSLGGIYVADWLEKQYPERNRRAGVAESSVSPQLHGGENRTPRLFSISVALQQPLSLPRVSPAVRTASLVRGYASGSEPYDVVVIGGGPGGYVAAIKAGQLGLKTACIEKRGSLGGTCLNVGCIPSKSLLNNSHIYHSTKHDLQKRGIDVENVQLNLPTMLKAKEGAVTALTKGVEGLLKKNKVDYIKGTASFASPTTVNVQLLEGGEQEVEAKNIIIATGSDVAPFPGVEIDEEQIISSTGALSLKEVPEKMIVIGGGVIGLEMGSVWSRLGAQVTVVEFQDAIGGPGIDGEVAKQFKRILEKQGIKFQLGTKVSSVTKEDGKVNLKAETVKDGKEIDLDANVVLLSIGRRPVTTGLNLEAIGVEVDKKGRVVVDDEFNTSCKGVRCIGDATFGPMLAHKAEEEGIAAVEFIKNGFGHVNYDAIPSVVYTYPEVAWVGKTEEALKAEGVEYKIGKFPFIANSRAKTNGETDGFVKFIVEKETDLILGVQIIGPNAGEMIAEATLAMEYSASAEDVARTCHAHPTLSEAFKEAALDSYAKPINF</sequence>
<evidence type="ECO:0000256" key="4">
    <source>
        <dbReference type="ARBA" id="ARBA00023002"/>
    </source>
</evidence>
<dbReference type="AlphaFoldDB" id="A0AAF0F2C6"/>
<keyword evidence="5 8" id="KW-0520">NAD</keyword>
<comment type="catalytic activity">
    <reaction evidence="8">
        <text>N(6)-[(R)-dihydrolipoyl]-L-lysyl-[protein] + NAD(+) = N(6)-[(R)-lipoyl]-L-lysyl-[protein] + NADH + H(+)</text>
        <dbReference type="Rhea" id="RHEA:15045"/>
        <dbReference type="Rhea" id="RHEA-COMP:10474"/>
        <dbReference type="Rhea" id="RHEA-COMP:10475"/>
        <dbReference type="ChEBI" id="CHEBI:15378"/>
        <dbReference type="ChEBI" id="CHEBI:57540"/>
        <dbReference type="ChEBI" id="CHEBI:57945"/>
        <dbReference type="ChEBI" id="CHEBI:83099"/>
        <dbReference type="ChEBI" id="CHEBI:83100"/>
        <dbReference type="EC" id="1.8.1.4"/>
    </reaction>
</comment>
<dbReference type="PRINTS" id="PR00368">
    <property type="entry name" value="FADPNR"/>
</dbReference>
<evidence type="ECO:0000256" key="9">
    <source>
        <dbReference type="SAM" id="MobiDB-lite"/>
    </source>
</evidence>
<dbReference type="InterPro" id="IPR006258">
    <property type="entry name" value="Lipoamide_DH"/>
</dbReference>
<feature type="region of interest" description="Disordered" evidence="9">
    <location>
        <begin position="1"/>
        <end position="44"/>
    </location>
</feature>
<evidence type="ECO:0000256" key="8">
    <source>
        <dbReference type="RuleBase" id="RU003692"/>
    </source>
</evidence>
<comment type="cofactor">
    <cofactor evidence="8">
        <name>FAD</name>
        <dbReference type="ChEBI" id="CHEBI:57692"/>
    </cofactor>
    <text evidence="8">Binds 1 FAD per subunit.</text>
</comment>
<dbReference type="InterPro" id="IPR050151">
    <property type="entry name" value="Class-I_Pyr_Nuc-Dis_Oxidored"/>
</dbReference>
<dbReference type="RefSeq" id="XP_060122056.1">
    <property type="nucleotide sequence ID" value="XM_060266073.1"/>
</dbReference>
<dbReference type="GO" id="GO:0045252">
    <property type="term" value="C:oxoglutarate dehydrogenase complex"/>
    <property type="evidence" value="ECO:0007669"/>
    <property type="project" value="TreeGrafter"/>
</dbReference>
<evidence type="ECO:0000256" key="5">
    <source>
        <dbReference type="ARBA" id="ARBA00023027"/>
    </source>
</evidence>
<evidence type="ECO:0000256" key="2">
    <source>
        <dbReference type="ARBA" id="ARBA00022630"/>
    </source>
</evidence>
<evidence type="ECO:0000256" key="1">
    <source>
        <dbReference type="ARBA" id="ARBA00007532"/>
    </source>
</evidence>
<dbReference type="SUPFAM" id="SSF51905">
    <property type="entry name" value="FAD/NAD(P)-binding domain"/>
    <property type="match status" value="1"/>
</dbReference>
<organism evidence="12 13">
    <name type="scientific">Malassezia japonica</name>
    <dbReference type="NCBI Taxonomy" id="223818"/>
    <lineage>
        <taxon>Eukaryota</taxon>
        <taxon>Fungi</taxon>
        <taxon>Dikarya</taxon>
        <taxon>Basidiomycota</taxon>
        <taxon>Ustilaginomycotina</taxon>
        <taxon>Malasseziomycetes</taxon>
        <taxon>Malasseziales</taxon>
        <taxon>Malasseziaceae</taxon>
        <taxon>Malassezia</taxon>
    </lineage>
</organism>
<dbReference type="GO" id="GO:0004148">
    <property type="term" value="F:dihydrolipoyl dehydrogenase (NADH) activity"/>
    <property type="evidence" value="ECO:0007669"/>
    <property type="project" value="UniProtKB-EC"/>
</dbReference>
<proteinExistence type="inferred from homology"/>
<dbReference type="PANTHER" id="PTHR22912">
    <property type="entry name" value="DISULFIDE OXIDOREDUCTASE"/>
    <property type="match status" value="1"/>
</dbReference>
<gene>
    <name evidence="12" type="primary">LPD1</name>
    <name evidence="12" type="ORF">MJAP1_002129</name>
</gene>
<evidence type="ECO:0000256" key="7">
    <source>
        <dbReference type="ARBA" id="ARBA00023284"/>
    </source>
</evidence>
<dbReference type="GeneID" id="85225780"/>
<keyword evidence="4 8" id="KW-0560">Oxidoreductase</keyword>
<dbReference type="InterPro" id="IPR016156">
    <property type="entry name" value="FAD/NAD-linked_Rdtase_dimer_sf"/>
</dbReference>
<dbReference type="Gene3D" id="3.50.50.60">
    <property type="entry name" value="FAD/NAD(P)-binding domain"/>
    <property type="match status" value="2"/>
</dbReference>
<dbReference type="SUPFAM" id="SSF55424">
    <property type="entry name" value="FAD/NAD-linked reductases, dimerisation (C-terminal) domain"/>
    <property type="match status" value="1"/>
</dbReference>
<comment type="similarity">
    <text evidence="1 8">Belongs to the class-I pyridine nucleotide-disulfide oxidoreductase family.</text>
</comment>
<dbReference type="FunFam" id="3.50.50.60:FF:000001">
    <property type="entry name" value="Dihydrolipoyl dehydrogenase, mitochondrial"/>
    <property type="match status" value="1"/>
</dbReference>
<dbReference type="Gene3D" id="3.30.390.30">
    <property type="match status" value="1"/>
</dbReference>
<reference evidence="12" key="1">
    <citation type="submission" date="2023-03" db="EMBL/GenBank/DDBJ databases">
        <title>Mating type loci evolution in Malassezia.</title>
        <authorList>
            <person name="Coelho M.A."/>
        </authorList>
    </citation>
    <scope>NUCLEOTIDE SEQUENCE</scope>
    <source>
        <strain evidence="12">CBS 9431</strain>
    </source>
</reference>
<evidence type="ECO:0000259" key="11">
    <source>
        <dbReference type="Pfam" id="PF07992"/>
    </source>
</evidence>
<evidence type="ECO:0000259" key="10">
    <source>
        <dbReference type="Pfam" id="PF02852"/>
    </source>
</evidence>
<dbReference type="GO" id="GO:0005739">
    <property type="term" value="C:mitochondrion"/>
    <property type="evidence" value="ECO:0007669"/>
    <property type="project" value="TreeGrafter"/>
</dbReference>
<dbReference type="PROSITE" id="PS00076">
    <property type="entry name" value="PYRIDINE_REDOX_1"/>
    <property type="match status" value="1"/>
</dbReference>
<dbReference type="InterPro" id="IPR036188">
    <property type="entry name" value="FAD/NAD-bd_sf"/>
</dbReference>
<dbReference type="InterPro" id="IPR004099">
    <property type="entry name" value="Pyr_nucl-diS_OxRdtase_dimer"/>
</dbReference>
<dbReference type="PRINTS" id="PR00411">
    <property type="entry name" value="PNDRDTASEI"/>
</dbReference>
<keyword evidence="13" id="KW-1185">Reference proteome</keyword>
<keyword evidence="7 8" id="KW-0676">Redox-active center</keyword>
<feature type="domain" description="Pyridine nucleotide-disulphide oxidoreductase dimerisation" evidence="10">
    <location>
        <begin position="510"/>
        <end position="619"/>
    </location>
</feature>
<keyword evidence="3 8" id="KW-0274">FAD</keyword>
<dbReference type="NCBIfam" id="TIGR01350">
    <property type="entry name" value="lipoamide_DH"/>
    <property type="match status" value="1"/>
</dbReference>
<dbReference type="EMBL" id="CP119960">
    <property type="protein sequence ID" value="WFD39159.1"/>
    <property type="molecule type" value="Genomic_DNA"/>
</dbReference>